<evidence type="ECO:0000256" key="6">
    <source>
        <dbReference type="SAM" id="MobiDB-lite"/>
    </source>
</evidence>
<reference evidence="8 9" key="1">
    <citation type="journal article" date="2022" name="Arch. Microbiol.">
        <title>Paraburkholderia bengalensis sp. nov. isolated from roots of Oryza sativa, IR64.</title>
        <authorList>
            <person name="Nag P."/>
            <person name="Mondal N."/>
            <person name="Sarkar J."/>
            <person name="Das S."/>
        </authorList>
    </citation>
    <scope>NUCLEOTIDE SEQUENCE [LARGE SCALE GENOMIC DNA]</scope>
    <source>
        <strain evidence="8 9">IR64_4_BI</strain>
    </source>
</reference>
<feature type="region of interest" description="Disordered" evidence="6">
    <location>
        <begin position="59"/>
        <end position="94"/>
    </location>
</feature>
<evidence type="ECO:0000313" key="9">
    <source>
        <dbReference type="Proteomes" id="UP001386437"/>
    </source>
</evidence>
<keyword evidence="7" id="KW-1133">Transmembrane helix</keyword>
<dbReference type="RefSeq" id="WP_336599817.1">
    <property type="nucleotide sequence ID" value="NZ_JACFYJ010000039.1"/>
</dbReference>
<feature type="coiled-coil region" evidence="5">
    <location>
        <begin position="128"/>
        <end position="193"/>
    </location>
</feature>
<comment type="caution">
    <text evidence="8">The sequence shown here is derived from an EMBL/GenBank/DDBJ whole genome shotgun (WGS) entry which is preliminary data.</text>
</comment>
<accession>A0ABU8IWI8</accession>
<evidence type="ECO:0000256" key="3">
    <source>
        <dbReference type="ARBA" id="ARBA00023054"/>
    </source>
</evidence>
<keyword evidence="4" id="KW-0233">DNA recombination</keyword>
<dbReference type="EMBL" id="JACFYJ010000039">
    <property type="protein sequence ID" value="MEI5999819.1"/>
    <property type="molecule type" value="Genomic_DNA"/>
</dbReference>
<keyword evidence="7" id="KW-0472">Membrane</keyword>
<protein>
    <submittedName>
        <fullName evidence="8">DNA recombination protein RmuC</fullName>
    </submittedName>
</protein>
<evidence type="ECO:0000256" key="7">
    <source>
        <dbReference type="SAM" id="Phobius"/>
    </source>
</evidence>
<keyword evidence="9" id="KW-1185">Reference proteome</keyword>
<gene>
    <name evidence="8" type="primary">rmuC</name>
    <name evidence="8" type="ORF">H3V53_22205</name>
</gene>
<comment type="function">
    <text evidence="1">Involved in DNA recombination.</text>
</comment>
<dbReference type="PANTHER" id="PTHR30563:SF0">
    <property type="entry name" value="DNA RECOMBINATION PROTEIN RMUC"/>
    <property type="match status" value="1"/>
</dbReference>
<keyword evidence="7" id="KW-0812">Transmembrane</keyword>
<evidence type="ECO:0000313" key="8">
    <source>
        <dbReference type="EMBL" id="MEI5999819.1"/>
    </source>
</evidence>
<name>A0ABU8IWI8_9BURK</name>
<evidence type="ECO:0000256" key="5">
    <source>
        <dbReference type="SAM" id="Coils"/>
    </source>
</evidence>
<evidence type="ECO:0000256" key="2">
    <source>
        <dbReference type="ARBA" id="ARBA00009840"/>
    </source>
</evidence>
<evidence type="ECO:0000256" key="4">
    <source>
        <dbReference type="ARBA" id="ARBA00023172"/>
    </source>
</evidence>
<dbReference type="Pfam" id="PF02646">
    <property type="entry name" value="RmuC"/>
    <property type="match status" value="1"/>
</dbReference>
<organism evidence="8 9">
    <name type="scientific">Paraburkholderia bengalensis</name>
    <dbReference type="NCBI Taxonomy" id="2747562"/>
    <lineage>
        <taxon>Bacteria</taxon>
        <taxon>Pseudomonadati</taxon>
        <taxon>Pseudomonadota</taxon>
        <taxon>Betaproteobacteria</taxon>
        <taxon>Burkholderiales</taxon>
        <taxon>Burkholderiaceae</taxon>
        <taxon>Paraburkholderia</taxon>
    </lineage>
</organism>
<dbReference type="PANTHER" id="PTHR30563">
    <property type="entry name" value="DNA RECOMBINATION PROTEIN RMUC"/>
    <property type="match status" value="1"/>
</dbReference>
<sequence length="640" mass="71451">MDMVVGFAISVVSLFFGAVAAWMIFRGRENLRLQSAITAAKSESQVLLAQLEERLRTAEADAKSANEERDEAERRLSSTRMELEGSRQEQARLTERASRTPILEREVQSLNERLATRTEELGASTASGAQKQQQVVSLKDRNNELDAEIEDMRQRMARVSAESQASSERRAALEEQVARISGLEAQVAQLTESLEIRSQELSELREFSGHQIGKLTAELNAERSASASMREEFDKTKAEKQSFEKDAVRLSDELTEIRARTDAQRQSSEEKLALLQEAKEALGNQFKTLANEILEEKSKRFTEQNQMNIGTLLEPLKARLLEFQGKVEEVYIQEGKDRSALAAQVKQLVDLNQVLSQDAKNLTSALKGSAKIQGNWGELILERVLESSGLRKGEEYLVQDSQVRDDGTRAQPDVVINLPDEKKLVVDSKVSLNAYERYASADTDAERTVALRQHVESVRGHIRALSEKQYQALYGRSLDFVLAFIPIEPAFMLAVANDNDLFMEAWRKNVLVVSPSTLLFVVRTVAHLWRQEQQSRNAQDIARRGGELYDKLCGFVEDLQQVGKGIKQAQKAYDQAHNKFALGRGNVIRQAELLREMGVKPSKTLPANLVEAASTDTTSDIVVPAGLTDSTSSLDAVTEN</sequence>
<comment type="similarity">
    <text evidence="2">Belongs to the RmuC family.</text>
</comment>
<dbReference type="Proteomes" id="UP001386437">
    <property type="component" value="Unassembled WGS sequence"/>
</dbReference>
<feature type="coiled-coil region" evidence="5">
    <location>
        <begin position="233"/>
        <end position="292"/>
    </location>
</feature>
<dbReference type="InterPro" id="IPR003798">
    <property type="entry name" value="DNA_recombination_RmuC"/>
</dbReference>
<evidence type="ECO:0000256" key="1">
    <source>
        <dbReference type="ARBA" id="ARBA00003416"/>
    </source>
</evidence>
<feature type="transmembrane region" description="Helical" evidence="7">
    <location>
        <begin position="6"/>
        <end position="25"/>
    </location>
</feature>
<keyword evidence="3 5" id="KW-0175">Coiled coil</keyword>
<proteinExistence type="inferred from homology"/>